<dbReference type="AlphaFoldDB" id="A0AAD9URW9"/>
<keyword evidence="2" id="KW-1185">Reference proteome</keyword>
<comment type="caution">
    <text evidence="1">The sequence shown here is derived from an EMBL/GenBank/DDBJ whole genome shotgun (WGS) entry which is preliminary data.</text>
</comment>
<dbReference type="Proteomes" id="UP001249851">
    <property type="component" value="Unassembled WGS sequence"/>
</dbReference>
<dbReference type="SUPFAM" id="SSF56219">
    <property type="entry name" value="DNase I-like"/>
    <property type="match status" value="1"/>
</dbReference>
<evidence type="ECO:0000313" key="2">
    <source>
        <dbReference type="Proteomes" id="UP001249851"/>
    </source>
</evidence>
<evidence type="ECO:0000313" key="1">
    <source>
        <dbReference type="EMBL" id="KAK2547666.1"/>
    </source>
</evidence>
<protein>
    <submittedName>
        <fullName evidence="1">Uncharacterized protein</fullName>
    </submittedName>
</protein>
<reference evidence="1" key="1">
    <citation type="journal article" date="2023" name="G3 (Bethesda)">
        <title>Whole genome assembly and annotation of the endangered Caribbean coral Acropora cervicornis.</title>
        <authorList>
            <person name="Selwyn J.D."/>
            <person name="Vollmer S.V."/>
        </authorList>
    </citation>
    <scope>NUCLEOTIDE SEQUENCE</scope>
    <source>
        <strain evidence="1">K2</strain>
    </source>
</reference>
<dbReference type="InterPro" id="IPR036691">
    <property type="entry name" value="Endo/exonu/phosph_ase_sf"/>
</dbReference>
<organism evidence="1 2">
    <name type="scientific">Acropora cervicornis</name>
    <name type="common">Staghorn coral</name>
    <dbReference type="NCBI Taxonomy" id="6130"/>
    <lineage>
        <taxon>Eukaryota</taxon>
        <taxon>Metazoa</taxon>
        <taxon>Cnidaria</taxon>
        <taxon>Anthozoa</taxon>
        <taxon>Hexacorallia</taxon>
        <taxon>Scleractinia</taxon>
        <taxon>Astrocoeniina</taxon>
        <taxon>Acroporidae</taxon>
        <taxon>Acropora</taxon>
    </lineage>
</organism>
<reference evidence="1" key="2">
    <citation type="journal article" date="2023" name="Science">
        <title>Genomic signatures of disease resistance in endangered staghorn corals.</title>
        <authorList>
            <person name="Vollmer S.V."/>
            <person name="Selwyn J.D."/>
            <person name="Despard B.A."/>
            <person name="Roesel C.L."/>
        </authorList>
    </citation>
    <scope>NUCLEOTIDE SEQUENCE</scope>
    <source>
        <strain evidence="1">K2</strain>
    </source>
</reference>
<dbReference type="Gene3D" id="3.60.10.10">
    <property type="entry name" value="Endonuclease/exonuclease/phosphatase"/>
    <property type="match status" value="1"/>
</dbReference>
<accession>A0AAD9URW9</accession>
<proteinExistence type="predicted"/>
<gene>
    <name evidence="1" type="ORF">P5673_032325</name>
</gene>
<sequence length="98" mass="11372">MEITETHLNESIDNSKLFFDGYCLWRLDRRDKKGSGVAFYVKRIIGCEIISKYKREDSEALSLEVKARSQRLLVGCVYRPPGYEGFSGHFNSTLECIW</sequence>
<dbReference type="EMBL" id="JARQWQ010000173">
    <property type="protein sequence ID" value="KAK2547666.1"/>
    <property type="molecule type" value="Genomic_DNA"/>
</dbReference>
<name>A0AAD9URW9_ACRCE</name>